<gene>
    <name evidence="8" type="ORF">CSB45_09140</name>
</gene>
<protein>
    <submittedName>
        <fullName evidence="8">Sigma-54-dependent Fis family transcriptional regulator</fullName>
    </submittedName>
</protein>
<dbReference type="InterPro" id="IPR027417">
    <property type="entry name" value="P-loop_NTPase"/>
</dbReference>
<organism evidence="8 9">
    <name type="scientific">candidate division KSB3 bacterium</name>
    <dbReference type="NCBI Taxonomy" id="2044937"/>
    <lineage>
        <taxon>Bacteria</taxon>
        <taxon>candidate division KSB3</taxon>
    </lineage>
</organism>
<dbReference type="SUPFAM" id="SSF52540">
    <property type="entry name" value="P-loop containing nucleoside triphosphate hydrolases"/>
    <property type="match status" value="1"/>
</dbReference>
<keyword evidence="4" id="KW-0804">Transcription</keyword>
<dbReference type="SMART" id="SM00382">
    <property type="entry name" value="AAA"/>
    <property type="match status" value="1"/>
</dbReference>
<dbReference type="Gene3D" id="3.40.50.300">
    <property type="entry name" value="P-loop containing nucleotide triphosphate hydrolases"/>
    <property type="match status" value="1"/>
</dbReference>
<proteinExistence type="predicted"/>
<dbReference type="SUPFAM" id="SSF46689">
    <property type="entry name" value="Homeodomain-like"/>
    <property type="match status" value="1"/>
</dbReference>
<dbReference type="InterPro" id="IPR009057">
    <property type="entry name" value="Homeodomain-like_sf"/>
</dbReference>
<dbReference type="Gene3D" id="1.10.8.60">
    <property type="match status" value="1"/>
</dbReference>
<keyword evidence="5" id="KW-0597">Phosphoprotein</keyword>
<dbReference type="PROSITE" id="PS00688">
    <property type="entry name" value="SIGMA54_INTERACT_3"/>
    <property type="match status" value="1"/>
</dbReference>
<evidence type="ECO:0000256" key="2">
    <source>
        <dbReference type="ARBA" id="ARBA00022840"/>
    </source>
</evidence>
<accession>A0A2G6E5M3</accession>
<dbReference type="Pfam" id="PF00158">
    <property type="entry name" value="Sigma54_activat"/>
    <property type="match status" value="1"/>
</dbReference>
<dbReference type="InterPro" id="IPR011006">
    <property type="entry name" value="CheY-like_superfamily"/>
</dbReference>
<dbReference type="GO" id="GO:0005524">
    <property type="term" value="F:ATP binding"/>
    <property type="evidence" value="ECO:0007669"/>
    <property type="project" value="UniProtKB-KW"/>
</dbReference>
<dbReference type="PROSITE" id="PS50045">
    <property type="entry name" value="SIGMA54_INTERACT_4"/>
    <property type="match status" value="1"/>
</dbReference>
<evidence type="ECO:0000256" key="5">
    <source>
        <dbReference type="PROSITE-ProRule" id="PRU00169"/>
    </source>
</evidence>
<dbReference type="GO" id="GO:0000160">
    <property type="term" value="P:phosphorelay signal transduction system"/>
    <property type="evidence" value="ECO:0007669"/>
    <property type="project" value="InterPro"/>
</dbReference>
<evidence type="ECO:0000259" key="6">
    <source>
        <dbReference type="PROSITE" id="PS50045"/>
    </source>
</evidence>
<dbReference type="PROSITE" id="PS50110">
    <property type="entry name" value="RESPONSE_REGULATORY"/>
    <property type="match status" value="1"/>
</dbReference>
<evidence type="ECO:0000256" key="4">
    <source>
        <dbReference type="ARBA" id="ARBA00023163"/>
    </source>
</evidence>
<feature type="domain" description="Response regulatory" evidence="7">
    <location>
        <begin position="4"/>
        <end position="118"/>
    </location>
</feature>
<dbReference type="FunFam" id="3.40.50.300:FF:000006">
    <property type="entry name" value="DNA-binding transcriptional regulator NtrC"/>
    <property type="match status" value="1"/>
</dbReference>
<feature type="modified residue" description="4-aspartylphosphate" evidence="5">
    <location>
        <position position="53"/>
    </location>
</feature>
<evidence type="ECO:0000259" key="7">
    <source>
        <dbReference type="PROSITE" id="PS50110"/>
    </source>
</evidence>
<dbReference type="Pfam" id="PF02954">
    <property type="entry name" value="HTH_8"/>
    <property type="match status" value="1"/>
</dbReference>
<keyword evidence="3" id="KW-0805">Transcription regulation</keyword>
<evidence type="ECO:0000256" key="1">
    <source>
        <dbReference type="ARBA" id="ARBA00022741"/>
    </source>
</evidence>
<dbReference type="AlphaFoldDB" id="A0A2G6E5M3"/>
<dbReference type="SMART" id="SM00448">
    <property type="entry name" value="REC"/>
    <property type="match status" value="1"/>
</dbReference>
<sequence>MNAQLLIIDDKIKVCKSLAQNFDQRGYTTLYATSSREGLALFSRHPIGVVLLDIMLGAENGIDVLQQLQRLRPQVPVIMISGYGSIDSAVRSIKLGAFDYVTKPLDFEKLLQLVANAVQASEDHKKHTHLKDRVPARSPTLVTRNPRMLTLCETIKKLAATDLPILIMGENGTGKEIIADFIHVKSSRSSRKMHKINCAAFPETLLDNELFGHERGAYTGADTVFQGIFERADQSSLFLDEIGDMPLTIQAKILRTLQNNEIRRLGGKQTITVNVRFIAATNRNLEELIVEKSFRQDLFYRLNTAMLQLPPLRERKDDIPLLVKHFLTEYATANARSLKQLSDTVMERFLDYHWPGNVRELKNTLNYAAAISSGERVETEDLPPNFSELQQAPPAENIREEVEKNLILKTLQKTKYNKTKAAVLLNMSRKTLYNKLERYGISR</sequence>
<feature type="domain" description="Sigma-54 factor interaction" evidence="6">
    <location>
        <begin position="141"/>
        <end position="370"/>
    </location>
</feature>
<dbReference type="Proteomes" id="UP000229740">
    <property type="component" value="Unassembled WGS sequence"/>
</dbReference>
<comment type="caution">
    <text evidence="8">The sequence shown here is derived from an EMBL/GenBank/DDBJ whole genome shotgun (WGS) entry which is preliminary data.</text>
</comment>
<dbReference type="Pfam" id="PF25601">
    <property type="entry name" value="AAA_lid_14"/>
    <property type="match status" value="1"/>
</dbReference>
<name>A0A2G6E5M3_9BACT</name>
<evidence type="ECO:0000313" key="8">
    <source>
        <dbReference type="EMBL" id="PID57071.1"/>
    </source>
</evidence>
<keyword evidence="1" id="KW-0547">Nucleotide-binding</keyword>
<dbReference type="Gene3D" id="3.40.50.2300">
    <property type="match status" value="1"/>
</dbReference>
<dbReference type="GO" id="GO:0006355">
    <property type="term" value="P:regulation of DNA-templated transcription"/>
    <property type="evidence" value="ECO:0007669"/>
    <property type="project" value="InterPro"/>
</dbReference>
<dbReference type="CDD" id="cd00009">
    <property type="entry name" value="AAA"/>
    <property type="match status" value="1"/>
</dbReference>
<dbReference type="InterPro" id="IPR002197">
    <property type="entry name" value="HTH_Fis"/>
</dbReference>
<dbReference type="InterPro" id="IPR025944">
    <property type="entry name" value="Sigma_54_int_dom_CS"/>
</dbReference>
<evidence type="ECO:0000313" key="9">
    <source>
        <dbReference type="Proteomes" id="UP000229740"/>
    </source>
</evidence>
<dbReference type="EMBL" id="PDPS01000029">
    <property type="protein sequence ID" value="PID57071.1"/>
    <property type="molecule type" value="Genomic_DNA"/>
</dbReference>
<reference evidence="8 9" key="1">
    <citation type="submission" date="2017-10" db="EMBL/GenBank/DDBJ databases">
        <title>Novel microbial diversity and functional potential in the marine mammal oral microbiome.</title>
        <authorList>
            <person name="Dudek N.K."/>
            <person name="Sun C.L."/>
            <person name="Burstein D."/>
            <person name="Kantor R.S."/>
            <person name="Aliaga Goltsman D.S."/>
            <person name="Bik E.M."/>
            <person name="Thomas B.C."/>
            <person name="Banfield J.F."/>
            <person name="Relman D.A."/>
        </authorList>
    </citation>
    <scope>NUCLEOTIDE SEQUENCE [LARGE SCALE GENOMIC DNA]</scope>
    <source>
        <strain evidence="8">DOLZORAL124_49_17</strain>
    </source>
</reference>
<dbReference type="InterPro" id="IPR001789">
    <property type="entry name" value="Sig_transdc_resp-reg_receiver"/>
</dbReference>
<dbReference type="InterPro" id="IPR002078">
    <property type="entry name" value="Sigma_54_int"/>
</dbReference>
<evidence type="ECO:0000256" key="3">
    <source>
        <dbReference type="ARBA" id="ARBA00023015"/>
    </source>
</evidence>
<dbReference type="PRINTS" id="PR01590">
    <property type="entry name" value="HTHFIS"/>
</dbReference>
<dbReference type="SUPFAM" id="SSF52172">
    <property type="entry name" value="CheY-like"/>
    <property type="match status" value="1"/>
</dbReference>
<dbReference type="InterPro" id="IPR058031">
    <property type="entry name" value="AAA_lid_NorR"/>
</dbReference>
<dbReference type="InterPro" id="IPR003593">
    <property type="entry name" value="AAA+_ATPase"/>
</dbReference>
<dbReference type="GO" id="GO:0043565">
    <property type="term" value="F:sequence-specific DNA binding"/>
    <property type="evidence" value="ECO:0007669"/>
    <property type="project" value="InterPro"/>
</dbReference>
<keyword evidence="2" id="KW-0067">ATP-binding</keyword>
<dbReference type="Gene3D" id="1.10.10.60">
    <property type="entry name" value="Homeodomain-like"/>
    <property type="match status" value="1"/>
</dbReference>
<dbReference type="Pfam" id="PF00072">
    <property type="entry name" value="Response_reg"/>
    <property type="match status" value="1"/>
</dbReference>
<dbReference type="PANTHER" id="PTHR32071">
    <property type="entry name" value="TRANSCRIPTIONAL REGULATORY PROTEIN"/>
    <property type="match status" value="1"/>
</dbReference>